<dbReference type="AlphaFoldDB" id="A0AAN7T011"/>
<evidence type="ECO:0000313" key="2">
    <source>
        <dbReference type="EMBL" id="KAK5086316.1"/>
    </source>
</evidence>
<evidence type="ECO:0000259" key="1">
    <source>
        <dbReference type="Pfam" id="PF03992"/>
    </source>
</evidence>
<gene>
    <name evidence="2" type="ORF">LTR05_003484</name>
</gene>
<reference evidence="2 3" key="1">
    <citation type="submission" date="2023-08" db="EMBL/GenBank/DDBJ databases">
        <title>Black Yeasts Isolated from many extreme environments.</title>
        <authorList>
            <person name="Coleine C."/>
            <person name="Stajich J.E."/>
            <person name="Selbmann L."/>
        </authorList>
    </citation>
    <scope>NUCLEOTIDE SEQUENCE [LARGE SCALE GENOMIC DNA]</scope>
    <source>
        <strain evidence="2 3">CCFEE 5910</strain>
    </source>
</reference>
<dbReference type="Proteomes" id="UP001309876">
    <property type="component" value="Unassembled WGS sequence"/>
</dbReference>
<comment type="caution">
    <text evidence="2">The sequence shown here is derived from an EMBL/GenBank/DDBJ whole genome shotgun (WGS) entry which is preliminary data.</text>
</comment>
<evidence type="ECO:0000313" key="3">
    <source>
        <dbReference type="Proteomes" id="UP001309876"/>
    </source>
</evidence>
<organism evidence="2 3">
    <name type="scientific">Lithohypha guttulata</name>
    <dbReference type="NCBI Taxonomy" id="1690604"/>
    <lineage>
        <taxon>Eukaryota</taxon>
        <taxon>Fungi</taxon>
        <taxon>Dikarya</taxon>
        <taxon>Ascomycota</taxon>
        <taxon>Pezizomycotina</taxon>
        <taxon>Eurotiomycetes</taxon>
        <taxon>Chaetothyriomycetidae</taxon>
        <taxon>Chaetothyriales</taxon>
        <taxon>Trichomeriaceae</taxon>
        <taxon>Lithohypha</taxon>
    </lineage>
</organism>
<dbReference type="InterPro" id="IPR007138">
    <property type="entry name" value="ABM_dom"/>
</dbReference>
<dbReference type="Pfam" id="PF03992">
    <property type="entry name" value="ABM"/>
    <property type="match status" value="1"/>
</dbReference>
<dbReference type="EMBL" id="JAVRRJ010000003">
    <property type="protein sequence ID" value="KAK5086316.1"/>
    <property type="molecule type" value="Genomic_DNA"/>
</dbReference>
<sequence>MSDQQPGKQLFMLAKWVLKPEHVEEWLETEYEAWKVVHNQPECILFEILRDPERPNVFRLLECWTKDKEWFDNVQIRTPAYDKLWKLIERGVTEEPPSLEYYDRFGDQVNGSIVRRHYLEGGKVLD</sequence>
<feature type="domain" description="ABM" evidence="1">
    <location>
        <begin position="13"/>
        <end position="67"/>
    </location>
</feature>
<proteinExistence type="predicted"/>
<accession>A0AAN7T011</accession>
<dbReference type="Gene3D" id="3.30.70.100">
    <property type="match status" value="1"/>
</dbReference>
<protein>
    <recommendedName>
        <fullName evidence="1">ABM domain-containing protein</fullName>
    </recommendedName>
</protein>
<dbReference type="SUPFAM" id="SSF54909">
    <property type="entry name" value="Dimeric alpha+beta barrel"/>
    <property type="match status" value="1"/>
</dbReference>
<name>A0AAN7T011_9EURO</name>
<dbReference type="InterPro" id="IPR011008">
    <property type="entry name" value="Dimeric_a/b-barrel"/>
</dbReference>
<keyword evidence="3" id="KW-1185">Reference proteome</keyword>